<dbReference type="OrthoDB" id="2860127at2"/>
<organism evidence="1 2">
    <name type="scientific">Brevibacillus reuszeri</name>
    <dbReference type="NCBI Taxonomy" id="54915"/>
    <lineage>
        <taxon>Bacteria</taxon>
        <taxon>Bacillati</taxon>
        <taxon>Bacillota</taxon>
        <taxon>Bacilli</taxon>
        <taxon>Bacillales</taxon>
        <taxon>Paenibacillaceae</taxon>
        <taxon>Brevibacillus</taxon>
    </lineage>
</organism>
<evidence type="ECO:0000313" key="2">
    <source>
        <dbReference type="Proteomes" id="UP000036834"/>
    </source>
</evidence>
<reference evidence="2" key="1">
    <citation type="submission" date="2015-07" db="EMBL/GenBank/DDBJ databases">
        <title>Genome sequencing project for genomic taxonomy and phylogenomics of Bacillus-like bacteria.</title>
        <authorList>
            <person name="Liu B."/>
            <person name="Wang J."/>
            <person name="Zhu Y."/>
            <person name="Liu G."/>
            <person name="Chen Q."/>
            <person name="Chen Z."/>
            <person name="Lan J."/>
            <person name="Che J."/>
            <person name="Ge C."/>
            <person name="Shi H."/>
            <person name="Pan Z."/>
            <person name="Liu X."/>
        </authorList>
    </citation>
    <scope>NUCLEOTIDE SEQUENCE [LARGE SCALE GENOMIC DNA]</scope>
    <source>
        <strain evidence="2">DSM 9887</strain>
    </source>
</reference>
<name>A0A0K9YWE3_9BACL</name>
<comment type="caution">
    <text evidence="1">The sequence shown here is derived from an EMBL/GenBank/DDBJ whole genome shotgun (WGS) entry which is preliminary data.</text>
</comment>
<proteinExistence type="predicted"/>
<dbReference type="Proteomes" id="UP000036834">
    <property type="component" value="Unassembled WGS sequence"/>
</dbReference>
<evidence type="ECO:0000313" key="1">
    <source>
        <dbReference type="EMBL" id="KNB72991.1"/>
    </source>
</evidence>
<sequence>MHPILIDVRQIAPNQILMMYDLRTDLESATNVANYWIRSNSVRPTGISSVGMSPALSAANAIRPDMGMITPVNNSRRRFVITFRENAMSGVLHVVLPCFVNLEGRTGFRGENWGTFSSNMFISM</sequence>
<accession>A0A0K9YWE3</accession>
<dbReference type="PATRIC" id="fig|54915.3.peg.992"/>
<gene>
    <name evidence="1" type="ORF">ADS79_10310</name>
</gene>
<protein>
    <submittedName>
        <fullName evidence="1">Uncharacterized protein</fullName>
    </submittedName>
</protein>
<dbReference type="EMBL" id="LGIQ01000007">
    <property type="protein sequence ID" value="KNB72991.1"/>
    <property type="molecule type" value="Genomic_DNA"/>
</dbReference>
<dbReference type="AlphaFoldDB" id="A0A0K9YWE3"/>